<comment type="similarity">
    <text evidence="1">Belongs to the peptidase C1 family.</text>
</comment>
<dbReference type="InterPro" id="IPR013128">
    <property type="entry name" value="Peptidase_C1A"/>
</dbReference>
<dbReference type="Proteomes" id="UP000295252">
    <property type="component" value="Chromosome VIII"/>
</dbReference>
<dbReference type="InterPro" id="IPR038765">
    <property type="entry name" value="Papain-like_cys_pep_sf"/>
</dbReference>
<dbReference type="InterPro" id="IPR025660">
    <property type="entry name" value="Pept_his_AS"/>
</dbReference>
<evidence type="ECO:0000256" key="6">
    <source>
        <dbReference type="ARBA" id="ARBA00023157"/>
    </source>
</evidence>
<dbReference type="PhylomeDB" id="A0A068VDK4"/>
<organism evidence="10 11">
    <name type="scientific">Coffea canephora</name>
    <name type="common">Robusta coffee</name>
    <dbReference type="NCBI Taxonomy" id="49390"/>
    <lineage>
        <taxon>Eukaryota</taxon>
        <taxon>Viridiplantae</taxon>
        <taxon>Streptophyta</taxon>
        <taxon>Embryophyta</taxon>
        <taxon>Tracheophyta</taxon>
        <taxon>Spermatophyta</taxon>
        <taxon>Magnoliopsida</taxon>
        <taxon>eudicotyledons</taxon>
        <taxon>Gunneridae</taxon>
        <taxon>Pentapetalae</taxon>
        <taxon>asterids</taxon>
        <taxon>lamiids</taxon>
        <taxon>Gentianales</taxon>
        <taxon>Rubiaceae</taxon>
        <taxon>Ixoroideae</taxon>
        <taxon>Gardenieae complex</taxon>
        <taxon>Bertiereae - Coffeeae clade</taxon>
        <taxon>Coffeeae</taxon>
        <taxon>Coffea</taxon>
    </lineage>
</organism>
<evidence type="ECO:0000256" key="2">
    <source>
        <dbReference type="ARBA" id="ARBA00022670"/>
    </source>
</evidence>
<dbReference type="PANTHER" id="PTHR12411">
    <property type="entry name" value="CYSTEINE PROTEASE FAMILY C1-RELATED"/>
    <property type="match status" value="1"/>
</dbReference>
<evidence type="ECO:0008006" key="12">
    <source>
        <dbReference type="Google" id="ProtNLM"/>
    </source>
</evidence>
<proteinExistence type="inferred from homology"/>
<dbReference type="SMART" id="SM00848">
    <property type="entry name" value="Inhibitor_I29"/>
    <property type="match status" value="1"/>
</dbReference>
<dbReference type="InterPro" id="IPR000668">
    <property type="entry name" value="Peptidase_C1A_C"/>
</dbReference>
<keyword evidence="4" id="KW-0378">Hydrolase</keyword>
<keyword evidence="2" id="KW-0645">Protease</keyword>
<dbReference type="InParanoid" id="A0A068VDK4"/>
<dbReference type="InterPro" id="IPR025661">
    <property type="entry name" value="Pept_asp_AS"/>
</dbReference>
<gene>
    <name evidence="10" type="ORF">GSCOC_T00004128001</name>
</gene>
<dbReference type="PROSITE" id="PS00639">
    <property type="entry name" value="THIOL_PROTEASE_HIS"/>
    <property type="match status" value="1"/>
</dbReference>
<dbReference type="GO" id="GO:0006508">
    <property type="term" value="P:proteolysis"/>
    <property type="evidence" value="ECO:0007669"/>
    <property type="project" value="UniProtKB-KW"/>
</dbReference>
<protein>
    <recommendedName>
        <fullName evidence="12">Cysteine protease</fullName>
    </recommendedName>
</protein>
<dbReference type="SMART" id="SM00645">
    <property type="entry name" value="Pept_C1"/>
    <property type="match status" value="1"/>
</dbReference>
<dbReference type="OrthoDB" id="10253408at2759"/>
<feature type="domain" description="Cathepsin propeptide inhibitor" evidence="9">
    <location>
        <begin position="38"/>
        <end position="95"/>
    </location>
</feature>
<evidence type="ECO:0000313" key="11">
    <source>
        <dbReference type="Proteomes" id="UP000295252"/>
    </source>
</evidence>
<evidence type="ECO:0000256" key="3">
    <source>
        <dbReference type="ARBA" id="ARBA00022729"/>
    </source>
</evidence>
<dbReference type="PROSITE" id="PS00640">
    <property type="entry name" value="THIOL_PROTEASE_ASN"/>
    <property type="match status" value="1"/>
</dbReference>
<feature type="domain" description="Peptidase C1A papain C-terminal" evidence="8">
    <location>
        <begin position="124"/>
        <end position="336"/>
    </location>
</feature>
<dbReference type="PRINTS" id="PR00705">
    <property type="entry name" value="PAPAIN"/>
</dbReference>
<evidence type="ECO:0000256" key="7">
    <source>
        <dbReference type="SAM" id="SignalP"/>
    </source>
</evidence>
<sequence>MAWTFNSMLVTAAFLLLAMLASQATARSLYEASLTEKHEQWMVEHGRVYKDEAEKAKRFKIFKETVEYIEAFNKAGNKSYVLGINRFADLTNEEFLSASTGYNYKPRKDVSQGTSFRYADVSDAPPSTDWRQKGAVTGVKDQAACGCCWAFSAVAAVEGIHKLKAGELTSLSEQQLVDCDTSSNHGCSGGRMDEAFNFIASNGLATESEYPYQGADGTCNNDQGAVQITGYEDVPQNNEDALLQAVSKQPVSVGIEGSGMDFKNYQSGVFSGDCGNNLDHAVTLVGYGTSEDGTKYWLVKNSWGTSWGEDGYMRLQRDTGAPEGLCGIASQASYPTA</sequence>
<dbReference type="PROSITE" id="PS00139">
    <property type="entry name" value="THIOL_PROTEASE_CYS"/>
    <property type="match status" value="1"/>
</dbReference>
<dbReference type="Gene3D" id="3.90.70.10">
    <property type="entry name" value="Cysteine proteinases"/>
    <property type="match status" value="1"/>
</dbReference>
<keyword evidence="6" id="KW-1015">Disulfide bond</keyword>
<dbReference type="Pfam" id="PF08246">
    <property type="entry name" value="Inhibitor_I29"/>
    <property type="match status" value="1"/>
</dbReference>
<evidence type="ECO:0000313" key="10">
    <source>
        <dbReference type="EMBL" id="CDP18639.1"/>
    </source>
</evidence>
<keyword evidence="3 7" id="KW-0732">Signal</keyword>
<dbReference type="EMBL" id="HG739347">
    <property type="protein sequence ID" value="CDP18639.1"/>
    <property type="molecule type" value="Genomic_DNA"/>
</dbReference>
<feature type="chain" id="PRO_5018635631" description="Cysteine protease" evidence="7">
    <location>
        <begin position="27"/>
        <end position="337"/>
    </location>
</feature>
<evidence type="ECO:0000259" key="9">
    <source>
        <dbReference type="SMART" id="SM00848"/>
    </source>
</evidence>
<dbReference type="OMA" id="FQYMIER"/>
<evidence type="ECO:0000256" key="5">
    <source>
        <dbReference type="ARBA" id="ARBA00022807"/>
    </source>
</evidence>
<keyword evidence="5" id="KW-0788">Thiol protease</keyword>
<dbReference type="STRING" id="49390.A0A068VDK4"/>
<accession>A0A068VDK4</accession>
<name>A0A068VDK4_COFCA</name>
<evidence type="ECO:0000259" key="8">
    <source>
        <dbReference type="SMART" id="SM00645"/>
    </source>
</evidence>
<dbReference type="GO" id="GO:0008234">
    <property type="term" value="F:cysteine-type peptidase activity"/>
    <property type="evidence" value="ECO:0007669"/>
    <property type="project" value="UniProtKB-KW"/>
</dbReference>
<dbReference type="FunCoup" id="A0A068VDK4">
    <property type="interactions" value="130"/>
</dbReference>
<dbReference type="Pfam" id="PF00112">
    <property type="entry name" value="Peptidase_C1"/>
    <property type="match status" value="1"/>
</dbReference>
<evidence type="ECO:0000256" key="1">
    <source>
        <dbReference type="ARBA" id="ARBA00008455"/>
    </source>
</evidence>
<evidence type="ECO:0000256" key="4">
    <source>
        <dbReference type="ARBA" id="ARBA00022801"/>
    </source>
</evidence>
<dbReference type="InterPro" id="IPR039417">
    <property type="entry name" value="Peptidase_C1A_papain-like"/>
</dbReference>
<keyword evidence="11" id="KW-1185">Reference proteome</keyword>
<reference evidence="11" key="1">
    <citation type="journal article" date="2014" name="Science">
        <title>The coffee genome provides insight into the convergent evolution of caffeine biosynthesis.</title>
        <authorList>
            <person name="Denoeud F."/>
            <person name="Carretero-Paulet L."/>
            <person name="Dereeper A."/>
            <person name="Droc G."/>
            <person name="Guyot R."/>
            <person name="Pietrella M."/>
            <person name="Zheng C."/>
            <person name="Alberti A."/>
            <person name="Anthony F."/>
            <person name="Aprea G."/>
            <person name="Aury J.M."/>
            <person name="Bento P."/>
            <person name="Bernard M."/>
            <person name="Bocs S."/>
            <person name="Campa C."/>
            <person name="Cenci A."/>
            <person name="Combes M.C."/>
            <person name="Crouzillat D."/>
            <person name="Da Silva C."/>
            <person name="Daddiego L."/>
            <person name="De Bellis F."/>
            <person name="Dussert S."/>
            <person name="Garsmeur O."/>
            <person name="Gayraud T."/>
            <person name="Guignon V."/>
            <person name="Jahn K."/>
            <person name="Jamilloux V."/>
            <person name="Joet T."/>
            <person name="Labadie K."/>
            <person name="Lan T."/>
            <person name="Leclercq J."/>
            <person name="Lepelley M."/>
            <person name="Leroy T."/>
            <person name="Li L.T."/>
            <person name="Librado P."/>
            <person name="Lopez L."/>
            <person name="Munoz A."/>
            <person name="Noel B."/>
            <person name="Pallavicini A."/>
            <person name="Perrotta G."/>
            <person name="Poncet V."/>
            <person name="Pot D."/>
            <person name="Priyono X."/>
            <person name="Rigoreau M."/>
            <person name="Rouard M."/>
            <person name="Rozas J."/>
            <person name="Tranchant-Dubreuil C."/>
            <person name="VanBuren R."/>
            <person name="Zhang Q."/>
            <person name="Andrade A.C."/>
            <person name="Argout X."/>
            <person name="Bertrand B."/>
            <person name="de Kochko A."/>
            <person name="Graziosi G."/>
            <person name="Henry R.J."/>
            <person name="Jayarama X."/>
            <person name="Ming R."/>
            <person name="Nagai C."/>
            <person name="Rounsley S."/>
            <person name="Sankoff D."/>
            <person name="Giuliano G."/>
            <person name="Albert V.A."/>
            <person name="Wincker P."/>
            <person name="Lashermes P."/>
        </authorList>
    </citation>
    <scope>NUCLEOTIDE SEQUENCE [LARGE SCALE GENOMIC DNA]</scope>
    <source>
        <strain evidence="11">cv. DH200-94</strain>
    </source>
</reference>
<dbReference type="InterPro" id="IPR013201">
    <property type="entry name" value="Prot_inhib_I29"/>
</dbReference>
<dbReference type="FunFam" id="3.90.70.10:FF:000023">
    <property type="entry name" value="Senescence-specific cysteine protease SAG39"/>
    <property type="match status" value="1"/>
</dbReference>
<dbReference type="SUPFAM" id="SSF54001">
    <property type="entry name" value="Cysteine proteinases"/>
    <property type="match status" value="1"/>
</dbReference>
<dbReference type="Gramene" id="CDP18639">
    <property type="protein sequence ID" value="CDP18639"/>
    <property type="gene ID" value="GSCOC_T00004128001"/>
</dbReference>
<feature type="signal peptide" evidence="7">
    <location>
        <begin position="1"/>
        <end position="26"/>
    </location>
</feature>
<dbReference type="InterPro" id="IPR000169">
    <property type="entry name" value="Pept_cys_AS"/>
</dbReference>
<dbReference type="CDD" id="cd02248">
    <property type="entry name" value="Peptidase_C1A"/>
    <property type="match status" value="1"/>
</dbReference>
<dbReference type="AlphaFoldDB" id="A0A068VDK4"/>